<reference evidence="1" key="1">
    <citation type="journal article" date="2022" name="Int. J. Mol. Sci.">
        <title>Draft Genome of Tanacetum Coccineum: Genomic Comparison of Closely Related Tanacetum-Family Plants.</title>
        <authorList>
            <person name="Yamashiro T."/>
            <person name="Shiraishi A."/>
            <person name="Nakayama K."/>
            <person name="Satake H."/>
        </authorList>
    </citation>
    <scope>NUCLEOTIDE SEQUENCE</scope>
</reference>
<reference evidence="1" key="2">
    <citation type="submission" date="2022-01" db="EMBL/GenBank/DDBJ databases">
        <authorList>
            <person name="Yamashiro T."/>
            <person name="Shiraishi A."/>
            <person name="Satake H."/>
            <person name="Nakayama K."/>
        </authorList>
    </citation>
    <scope>NUCLEOTIDE SEQUENCE</scope>
</reference>
<accession>A0ABQ5D8J6</accession>
<sequence length="73" mass="8594">MTQITAQDLQDDLLKEIKGQRKLNQLRKLTLKKSKKSFDKLIKTDTLTPISLKLQKDVLKIFGEELQQRLQRD</sequence>
<name>A0ABQ5D8J6_9ASTR</name>
<gene>
    <name evidence="1" type="ORF">Tco_0925571</name>
</gene>
<organism evidence="1 2">
    <name type="scientific">Tanacetum coccineum</name>
    <dbReference type="NCBI Taxonomy" id="301880"/>
    <lineage>
        <taxon>Eukaryota</taxon>
        <taxon>Viridiplantae</taxon>
        <taxon>Streptophyta</taxon>
        <taxon>Embryophyta</taxon>
        <taxon>Tracheophyta</taxon>
        <taxon>Spermatophyta</taxon>
        <taxon>Magnoliopsida</taxon>
        <taxon>eudicotyledons</taxon>
        <taxon>Gunneridae</taxon>
        <taxon>Pentapetalae</taxon>
        <taxon>asterids</taxon>
        <taxon>campanulids</taxon>
        <taxon>Asterales</taxon>
        <taxon>Asteraceae</taxon>
        <taxon>Asteroideae</taxon>
        <taxon>Anthemideae</taxon>
        <taxon>Anthemidinae</taxon>
        <taxon>Tanacetum</taxon>
    </lineage>
</organism>
<keyword evidence="2" id="KW-1185">Reference proteome</keyword>
<evidence type="ECO:0000313" key="2">
    <source>
        <dbReference type="Proteomes" id="UP001151760"/>
    </source>
</evidence>
<dbReference type="EMBL" id="BQNB010015026">
    <property type="protein sequence ID" value="GJT35152.1"/>
    <property type="molecule type" value="Genomic_DNA"/>
</dbReference>
<comment type="caution">
    <text evidence="1">The sequence shown here is derived from an EMBL/GenBank/DDBJ whole genome shotgun (WGS) entry which is preliminary data.</text>
</comment>
<proteinExistence type="predicted"/>
<protein>
    <submittedName>
        <fullName evidence="1">Uncharacterized protein</fullName>
    </submittedName>
</protein>
<evidence type="ECO:0000313" key="1">
    <source>
        <dbReference type="EMBL" id="GJT35152.1"/>
    </source>
</evidence>
<dbReference type="Proteomes" id="UP001151760">
    <property type="component" value="Unassembled WGS sequence"/>
</dbReference>